<protein>
    <recommendedName>
        <fullName evidence="6">LPS-assembly lipoprotein LptE</fullName>
    </recommendedName>
</protein>
<reference evidence="7" key="1">
    <citation type="submission" date="2021-04" db="EMBL/GenBank/DDBJ databases">
        <title>Draft genome sequence data of methanotrophic Methylovulum sp. strain S1L and Methylomonas sp. strain S2AM isolated from boreal lake water columns.</title>
        <authorList>
            <person name="Rissanen A.J."/>
            <person name="Mangayil R."/>
            <person name="Svenning M.M."/>
            <person name="Khanongnuch R."/>
        </authorList>
    </citation>
    <scope>NUCLEOTIDE SEQUENCE</scope>
    <source>
        <strain evidence="7">S2AM</strain>
    </source>
</reference>
<dbReference type="EMBL" id="CP073754">
    <property type="protein sequence ID" value="QWF69735.1"/>
    <property type="molecule type" value="Genomic_DNA"/>
</dbReference>
<keyword evidence="5 6" id="KW-0449">Lipoprotein</keyword>
<evidence type="ECO:0000256" key="5">
    <source>
        <dbReference type="ARBA" id="ARBA00023288"/>
    </source>
</evidence>
<dbReference type="GO" id="GO:1990351">
    <property type="term" value="C:transporter complex"/>
    <property type="evidence" value="ECO:0007669"/>
    <property type="project" value="TreeGrafter"/>
</dbReference>
<dbReference type="PANTHER" id="PTHR38098:SF1">
    <property type="entry name" value="LPS-ASSEMBLY LIPOPROTEIN LPTE"/>
    <property type="match status" value="1"/>
</dbReference>
<gene>
    <name evidence="6" type="primary">lptE</name>
    <name evidence="7" type="ORF">KEF85_10145</name>
</gene>
<dbReference type="GO" id="GO:0015920">
    <property type="term" value="P:lipopolysaccharide transport"/>
    <property type="evidence" value="ECO:0007669"/>
    <property type="project" value="TreeGrafter"/>
</dbReference>
<evidence type="ECO:0000256" key="3">
    <source>
        <dbReference type="ARBA" id="ARBA00023139"/>
    </source>
</evidence>
<evidence type="ECO:0000313" key="7">
    <source>
        <dbReference type="EMBL" id="QWF69735.1"/>
    </source>
</evidence>
<name>A0A975MLH0_9GAMM</name>
<evidence type="ECO:0000313" key="8">
    <source>
        <dbReference type="Proteomes" id="UP000676649"/>
    </source>
</evidence>
<dbReference type="KEGG" id="mpad:KEF85_10145"/>
<dbReference type="GO" id="GO:0043165">
    <property type="term" value="P:Gram-negative-bacterium-type cell outer membrane assembly"/>
    <property type="evidence" value="ECO:0007669"/>
    <property type="project" value="UniProtKB-UniRule"/>
</dbReference>
<evidence type="ECO:0000256" key="1">
    <source>
        <dbReference type="ARBA" id="ARBA00022729"/>
    </source>
</evidence>
<keyword evidence="3 6" id="KW-0564">Palmitate</keyword>
<accession>A0A975MLH0</accession>
<dbReference type="Proteomes" id="UP000676649">
    <property type="component" value="Chromosome"/>
</dbReference>
<comment type="subunit">
    <text evidence="6">Component of the lipopolysaccharide transport and assembly complex. Interacts with LptD.</text>
</comment>
<keyword evidence="1 6" id="KW-0732">Signal</keyword>
<comment type="similarity">
    <text evidence="6">Belongs to the LptE lipoprotein family.</text>
</comment>
<dbReference type="PROSITE" id="PS51257">
    <property type="entry name" value="PROKAR_LIPOPROTEIN"/>
    <property type="match status" value="1"/>
</dbReference>
<dbReference type="AlphaFoldDB" id="A0A975MLH0"/>
<dbReference type="GO" id="GO:0009279">
    <property type="term" value="C:cell outer membrane"/>
    <property type="evidence" value="ECO:0007669"/>
    <property type="project" value="UniProtKB-SubCell"/>
</dbReference>
<dbReference type="Gene3D" id="3.30.160.150">
    <property type="entry name" value="Lipoprotein like domain"/>
    <property type="match status" value="1"/>
</dbReference>
<proteinExistence type="inferred from homology"/>
<dbReference type="GO" id="GO:0001530">
    <property type="term" value="F:lipopolysaccharide binding"/>
    <property type="evidence" value="ECO:0007669"/>
    <property type="project" value="TreeGrafter"/>
</dbReference>
<evidence type="ECO:0000256" key="6">
    <source>
        <dbReference type="HAMAP-Rule" id="MF_01186"/>
    </source>
</evidence>
<keyword evidence="4 6" id="KW-0998">Cell outer membrane</keyword>
<keyword evidence="2 6" id="KW-0472">Membrane</keyword>
<dbReference type="HAMAP" id="MF_01186">
    <property type="entry name" value="LPS_assembly_LptE"/>
    <property type="match status" value="1"/>
</dbReference>
<evidence type="ECO:0000256" key="2">
    <source>
        <dbReference type="ARBA" id="ARBA00023136"/>
    </source>
</evidence>
<dbReference type="InterPro" id="IPR007485">
    <property type="entry name" value="LPS_assembly_LptE"/>
</dbReference>
<dbReference type="PANTHER" id="PTHR38098">
    <property type="entry name" value="LPS-ASSEMBLY LIPOPROTEIN LPTE"/>
    <property type="match status" value="1"/>
</dbReference>
<dbReference type="Pfam" id="PF04390">
    <property type="entry name" value="LptE"/>
    <property type="match status" value="1"/>
</dbReference>
<keyword evidence="8" id="KW-1185">Reference proteome</keyword>
<dbReference type="RefSeq" id="WP_215580139.1">
    <property type="nucleotide sequence ID" value="NZ_CP073754.1"/>
</dbReference>
<organism evidence="7 8">
    <name type="scientific">Methylomonas paludis</name>
    <dbReference type="NCBI Taxonomy" id="1173101"/>
    <lineage>
        <taxon>Bacteria</taxon>
        <taxon>Pseudomonadati</taxon>
        <taxon>Pseudomonadota</taxon>
        <taxon>Gammaproteobacteria</taxon>
        <taxon>Methylococcales</taxon>
        <taxon>Methylococcaceae</taxon>
        <taxon>Methylomonas</taxon>
    </lineage>
</organism>
<sequence>MKQAIGGILLFCALLSGCGYHLRGSLDLPESLRNVYMAGASASLQSEMVSMLRASKAKLSDTTMNAGIILKVLKEDMSNRVLSIGTTGKSTESELNYYLRFQFYDNQDKPLMDEQTIEIAREYFNDQTAVLAKSNEDLTIRAEIYKQAARMLMARAGIAIENQKK</sequence>
<evidence type="ECO:0000256" key="4">
    <source>
        <dbReference type="ARBA" id="ARBA00023237"/>
    </source>
</evidence>
<comment type="subcellular location">
    <subcellularLocation>
        <location evidence="6">Cell outer membrane</location>
        <topology evidence="6">Lipid-anchor</topology>
    </subcellularLocation>
</comment>
<comment type="function">
    <text evidence="6">Together with LptD, is involved in the assembly of lipopolysaccharide (LPS) at the surface of the outer membrane. Required for the proper assembly of LptD. Binds LPS and may serve as the LPS recognition site at the outer membrane.</text>
</comment>